<keyword evidence="4" id="KW-1185">Reference proteome</keyword>
<gene>
    <name evidence="3" type="ORF">DN068_05190</name>
</gene>
<dbReference type="PANTHER" id="PTHR44520:SF2">
    <property type="entry name" value="RESPONSE REGULATOR RCP1"/>
    <property type="match status" value="1"/>
</dbReference>
<dbReference type="OrthoDB" id="1121174at2"/>
<protein>
    <submittedName>
        <fullName evidence="3">Response regulator</fullName>
    </submittedName>
</protein>
<dbReference type="RefSeq" id="WP_110997829.1">
    <property type="nucleotide sequence ID" value="NZ_QKTW01000007.1"/>
</dbReference>
<proteinExistence type="predicted"/>
<comment type="caution">
    <text evidence="3">The sequence shown here is derived from an EMBL/GenBank/DDBJ whole genome shotgun (WGS) entry which is preliminary data.</text>
</comment>
<dbReference type="Gene3D" id="3.40.50.2300">
    <property type="match status" value="1"/>
</dbReference>
<dbReference type="Proteomes" id="UP000248745">
    <property type="component" value="Unassembled WGS sequence"/>
</dbReference>
<name>A0A2W2BDX7_9BACT</name>
<feature type="domain" description="Response regulatory" evidence="2">
    <location>
        <begin position="7"/>
        <end position="133"/>
    </location>
</feature>
<dbReference type="EMBL" id="QKTW01000007">
    <property type="protein sequence ID" value="PZF74087.1"/>
    <property type="molecule type" value="Genomic_DNA"/>
</dbReference>
<dbReference type="InterPro" id="IPR052893">
    <property type="entry name" value="TCS_response_regulator"/>
</dbReference>
<dbReference type="GO" id="GO:0000160">
    <property type="term" value="P:phosphorelay signal transduction system"/>
    <property type="evidence" value="ECO:0007669"/>
    <property type="project" value="InterPro"/>
</dbReference>
<dbReference type="SUPFAM" id="SSF52172">
    <property type="entry name" value="CheY-like"/>
    <property type="match status" value="1"/>
</dbReference>
<keyword evidence="1" id="KW-0597">Phosphoprotein</keyword>
<dbReference type="Pfam" id="PF00072">
    <property type="entry name" value="Response_reg"/>
    <property type="match status" value="1"/>
</dbReference>
<evidence type="ECO:0000313" key="3">
    <source>
        <dbReference type="EMBL" id="PZF74087.1"/>
    </source>
</evidence>
<evidence type="ECO:0000313" key="4">
    <source>
        <dbReference type="Proteomes" id="UP000248745"/>
    </source>
</evidence>
<evidence type="ECO:0000259" key="2">
    <source>
        <dbReference type="PROSITE" id="PS50110"/>
    </source>
</evidence>
<feature type="modified residue" description="4-aspartylphosphate" evidence="1">
    <location>
        <position position="64"/>
    </location>
</feature>
<accession>A0A2W2BDX7</accession>
<evidence type="ECO:0000256" key="1">
    <source>
        <dbReference type="PROSITE-ProRule" id="PRU00169"/>
    </source>
</evidence>
<dbReference type="PANTHER" id="PTHR44520">
    <property type="entry name" value="RESPONSE REGULATOR RCP1-RELATED"/>
    <property type="match status" value="1"/>
</dbReference>
<reference evidence="3 4" key="1">
    <citation type="submission" date="2018-06" db="EMBL/GenBank/DDBJ databases">
        <title>Mucibacter soli gen. nov., sp. nov., a new member of the family Chitinophagaceae producing mucin.</title>
        <authorList>
            <person name="Kim M.-K."/>
            <person name="Park S."/>
            <person name="Kim T.-S."/>
            <person name="Joung Y."/>
            <person name="Han J.-H."/>
            <person name="Kim S.B."/>
        </authorList>
    </citation>
    <scope>NUCLEOTIDE SEQUENCE [LARGE SCALE GENOMIC DNA]</scope>
    <source>
        <strain evidence="3 4">R1-15</strain>
    </source>
</reference>
<sequence>MDASQFHFIVIDDSFFDCRIAEKVIQNVGNPASVKVFQNAEDAIQYIRQIDDYSDGKKIILFVDIQMPLMDGFGFVQEFETLPAEVKDRYAFYFVTSSINENDIRRSVNFPSVRRFLNKPLTVNVVRDLLETV</sequence>
<dbReference type="AlphaFoldDB" id="A0A2W2BDX7"/>
<dbReference type="InterPro" id="IPR001789">
    <property type="entry name" value="Sig_transdc_resp-reg_receiver"/>
</dbReference>
<dbReference type="InterPro" id="IPR011006">
    <property type="entry name" value="CheY-like_superfamily"/>
</dbReference>
<dbReference type="PROSITE" id="PS50110">
    <property type="entry name" value="RESPONSE_REGULATORY"/>
    <property type="match status" value="1"/>
</dbReference>
<organism evidence="3 4">
    <name type="scientific">Taibaiella soli</name>
    <dbReference type="NCBI Taxonomy" id="1649169"/>
    <lineage>
        <taxon>Bacteria</taxon>
        <taxon>Pseudomonadati</taxon>
        <taxon>Bacteroidota</taxon>
        <taxon>Chitinophagia</taxon>
        <taxon>Chitinophagales</taxon>
        <taxon>Chitinophagaceae</taxon>
        <taxon>Taibaiella</taxon>
    </lineage>
</organism>